<reference evidence="3" key="1">
    <citation type="submission" date="2022-01" db="EMBL/GenBank/DDBJ databases">
        <authorList>
            <person name="King R."/>
        </authorList>
    </citation>
    <scope>NUCLEOTIDE SEQUENCE</scope>
</reference>
<dbReference type="Proteomes" id="UP001153712">
    <property type="component" value="Chromosome 2"/>
</dbReference>
<dbReference type="SUPFAM" id="SSF103473">
    <property type="entry name" value="MFS general substrate transporter"/>
    <property type="match status" value="1"/>
</dbReference>
<feature type="region of interest" description="Disordered" evidence="1">
    <location>
        <begin position="252"/>
        <end position="272"/>
    </location>
</feature>
<feature type="transmembrane region" description="Helical" evidence="2">
    <location>
        <begin position="586"/>
        <end position="608"/>
    </location>
</feature>
<gene>
    <name evidence="3" type="ORF">PHYEVI_LOCUS4750</name>
</gene>
<keyword evidence="2" id="KW-1133">Transmembrane helix</keyword>
<keyword evidence="2" id="KW-0812">Transmembrane</keyword>
<accession>A0A9N9TL11</accession>
<dbReference type="InterPro" id="IPR036259">
    <property type="entry name" value="MFS_trans_sf"/>
</dbReference>
<dbReference type="GO" id="GO:0008028">
    <property type="term" value="F:monocarboxylic acid transmembrane transporter activity"/>
    <property type="evidence" value="ECO:0007669"/>
    <property type="project" value="TreeGrafter"/>
</dbReference>
<keyword evidence="4" id="KW-1185">Reference proteome</keyword>
<feature type="transmembrane region" description="Helical" evidence="2">
    <location>
        <begin position="500"/>
        <end position="519"/>
    </location>
</feature>
<feature type="transmembrane region" description="Helical" evidence="2">
    <location>
        <begin position="188"/>
        <end position="205"/>
    </location>
</feature>
<feature type="transmembrane region" description="Helical" evidence="2">
    <location>
        <begin position="470"/>
        <end position="493"/>
    </location>
</feature>
<evidence type="ECO:0000256" key="1">
    <source>
        <dbReference type="SAM" id="MobiDB-lite"/>
    </source>
</evidence>
<dbReference type="InterPro" id="IPR050327">
    <property type="entry name" value="Proton-linked_MCT"/>
</dbReference>
<dbReference type="PANTHER" id="PTHR11360">
    <property type="entry name" value="MONOCARBOXYLATE TRANSPORTER"/>
    <property type="match status" value="1"/>
</dbReference>
<dbReference type="PANTHER" id="PTHR11360:SF284">
    <property type="entry name" value="EG:103B4.3 PROTEIN-RELATED"/>
    <property type="match status" value="1"/>
</dbReference>
<keyword evidence="2" id="KW-0472">Membrane</keyword>
<evidence type="ECO:0000313" key="4">
    <source>
        <dbReference type="Proteomes" id="UP001153712"/>
    </source>
</evidence>
<sequence length="632" mass="71411">MHRSTTLSEIVSSTFSDNPEEGEQQSKKQKFSAQLGIGLIEFLVCPLYQCYGILLAENIQFGKYTVQKATCPTLIFLSAWYTTAPLSKVFIKYCEERNYYYYRFIITIAAILLAVGIVIPPHYICYGIFGGTFSNVIYTQLRHMARKKFKTTERAFEGNVLSARAISLLVMPHVFLLLISHLSLDRVLLVYSAVVLNIFPAVMIIKLPNKSDSMVYGETNRYRTLPAFSQQIKEMKVFSSSDNTSDITYNNKSIIDDASDDSESGSEEDEDDDLLVREKCANLEEVPPQPGPLAPSTVQRYYSQAGVSILPEIPEEEEDEEDKNINIINSKRLSRISTVLEDILSKETKEIIVPKEIVVIPETIQCIEYIPEDDDKRKSFLTDMKFPKDSSNCCSCSPYTLFIWKRKLRTMKDFFTDGFVLPVFRSLGDLHFYPTFISKTSLNISSVLFISLTPYVTLHKNDGYKTEDMAFLLSYMAFSWCLSLMLLPLLMTFSAVKMRITFVVGLVLSSFSMLLLTKRKMSNDFIIWSALLFGFGYGLSGFAEGFVYRAFAGRRRFAQMERTLSVLLGAVAAAASYLVAEFEVDLIGWFPIVSGVVYAANAVAWTLMPATKEALVFLGKYLRRAGDGETIL</sequence>
<dbReference type="OrthoDB" id="410267at2759"/>
<proteinExistence type="predicted"/>
<feature type="transmembrane region" description="Helical" evidence="2">
    <location>
        <begin position="123"/>
        <end position="141"/>
    </location>
</feature>
<dbReference type="EMBL" id="OU900095">
    <property type="protein sequence ID" value="CAG9858361.1"/>
    <property type="molecule type" value="Genomic_DNA"/>
</dbReference>
<feature type="transmembrane region" description="Helical" evidence="2">
    <location>
        <begin position="100"/>
        <end position="117"/>
    </location>
</feature>
<dbReference type="AlphaFoldDB" id="A0A9N9TL11"/>
<evidence type="ECO:0000313" key="3">
    <source>
        <dbReference type="EMBL" id="CAG9858361.1"/>
    </source>
</evidence>
<feature type="transmembrane region" description="Helical" evidence="2">
    <location>
        <begin position="525"/>
        <end position="551"/>
    </location>
</feature>
<feature type="compositionally biased region" description="Acidic residues" evidence="1">
    <location>
        <begin position="257"/>
        <end position="272"/>
    </location>
</feature>
<name>A0A9N9TL11_PHYSR</name>
<evidence type="ECO:0000256" key="2">
    <source>
        <dbReference type="SAM" id="Phobius"/>
    </source>
</evidence>
<protein>
    <submittedName>
        <fullName evidence="3">Uncharacterized protein</fullName>
    </submittedName>
</protein>
<organism evidence="3 4">
    <name type="scientific">Phyllotreta striolata</name>
    <name type="common">Striped flea beetle</name>
    <name type="synonym">Crioceris striolata</name>
    <dbReference type="NCBI Taxonomy" id="444603"/>
    <lineage>
        <taxon>Eukaryota</taxon>
        <taxon>Metazoa</taxon>
        <taxon>Ecdysozoa</taxon>
        <taxon>Arthropoda</taxon>
        <taxon>Hexapoda</taxon>
        <taxon>Insecta</taxon>
        <taxon>Pterygota</taxon>
        <taxon>Neoptera</taxon>
        <taxon>Endopterygota</taxon>
        <taxon>Coleoptera</taxon>
        <taxon>Polyphaga</taxon>
        <taxon>Cucujiformia</taxon>
        <taxon>Chrysomeloidea</taxon>
        <taxon>Chrysomelidae</taxon>
        <taxon>Galerucinae</taxon>
        <taxon>Alticini</taxon>
        <taxon>Phyllotreta</taxon>
    </lineage>
</organism>
<feature type="transmembrane region" description="Helical" evidence="2">
    <location>
        <begin position="161"/>
        <end position="182"/>
    </location>
</feature>
<feature type="transmembrane region" description="Helical" evidence="2">
    <location>
        <begin position="563"/>
        <end position="580"/>
    </location>
</feature>